<proteinExistence type="predicted"/>
<sequence>MPLLRFWAGRRSSAAHQGFVARMSPLTHAPAQGAGPWSLAGRCPCRCCFGANLPKAVFTSCVRTICVGARLQSRESLGVLLPNCSAGCRRALDGSHSFCVVRADTGTCKRLPRCGRCPALDFTAFASGYPGKTEMPPSITGSANPGHSNQHQTEESERPVGNPTRPC</sequence>
<evidence type="ECO:0000313" key="3">
    <source>
        <dbReference type="Proteomes" id="UP001497392"/>
    </source>
</evidence>
<dbReference type="EMBL" id="CAXHTA020000006">
    <property type="protein sequence ID" value="CAL5222087.1"/>
    <property type="molecule type" value="Genomic_DNA"/>
</dbReference>
<dbReference type="Proteomes" id="UP001497392">
    <property type="component" value="Unassembled WGS sequence"/>
</dbReference>
<reference evidence="2 3" key="1">
    <citation type="submission" date="2024-06" db="EMBL/GenBank/DDBJ databases">
        <authorList>
            <person name="Kraege A."/>
            <person name="Thomma B."/>
        </authorList>
    </citation>
    <scope>NUCLEOTIDE SEQUENCE [LARGE SCALE GENOMIC DNA]</scope>
</reference>
<name>A0ABP1FX82_9CHLO</name>
<comment type="caution">
    <text evidence="2">The sequence shown here is derived from an EMBL/GenBank/DDBJ whole genome shotgun (WGS) entry which is preliminary data.</text>
</comment>
<gene>
    <name evidence="2" type="primary">g4394</name>
    <name evidence="2" type="ORF">VP750_LOCUS3746</name>
</gene>
<evidence type="ECO:0000256" key="1">
    <source>
        <dbReference type="SAM" id="MobiDB-lite"/>
    </source>
</evidence>
<organism evidence="2 3">
    <name type="scientific">Coccomyxa viridis</name>
    <dbReference type="NCBI Taxonomy" id="1274662"/>
    <lineage>
        <taxon>Eukaryota</taxon>
        <taxon>Viridiplantae</taxon>
        <taxon>Chlorophyta</taxon>
        <taxon>core chlorophytes</taxon>
        <taxon>Trebouxiophyceae</taxon>
        <taxon>Trebouxiophyceae incertae sedis</taxon>
        <taxon>Coccomyxaceae</taxon>
        <taxon>Coccomyxa</taxon>
    </lineage>
</organism>
<accession>A0ABP1FX82</accession>
<keyword evidence="3" id="KW-1185">Reference proteome</keyword>
<feature type="compositionally biased region" description="Polar residues" evidence="1">
    <location>
        <begin position="139"/>
        <end position="151"/>
    </location>
</feature>
<protein>
    <submittedName>
        <fullName evidence="2">G4394 protein</fullName>
    </submittedName>
</protein>
<feature type="region of interest" description="Disordered" evidence="1">
    <location>
        <begin position="133"/>
        <end position="167"/>
    </location>
</feature>
<evidence type="ECO:0000313" key="2">
    <source>
        <dbReference type="EMBL" id="CAL5222087.1"/>
    </source>
</evidence>